<reference evidence="13 14" key="1">
    <citation type="submission" date="2016-05" db="EMBL/GenBank/DDBJ databases">
        <title>First whole genome sequencing of Entamoeba histolytica HM1:IMSS-clone-6.</title>
        <authorList>
            <person name="Mukherjee Avik.K."/>
            <person name="Izumyama S."/>
            <person name="Nakada-Tsukui K."/>
            <person name="Nozaki T."/>
        </authorList>
    </citation>
    <scope>NUCLEOTIDE SEQUENCE [LARGE SCALE GENOMIC DNA]</scope>
    <source>
        <strain evidence="13 14">HM1:IMSS clone 6</strain>
    </source>
</reference>
<dbReference type="PANTHER" id="PTHR11210">
    <property type="entry name" value="RING BOX"/>
    <property type="match status" value="1"/>
</dbReference>
<dbReference type="VEuPathDB" id="AmoebaDB:KM1_000790"/>
<evidence type="ECO:0000256" key="4">
    <source>
        <dbReference type="ARBA" id="ARBA00009273"/>
    </source>
</evidence>
<dbReference type="FunFam" id="3.30.40.10:FF:000273">
    <property type="entry name" value="E3 ubiquitin-protein ligase RBX1"/>
    <property type="match status" value="1"/>
</dbReference>
<dbReference type="Proteomes" id="UP000078387">
    <property type="component" value="Unassembled WGS sequence"/>
</dbReference>
<dbReference type="GO" id="GO:0005634">
    <property type="term" value="C:nucleus"/>
    <property type="evidence" value="ECO:0007669"/>
    <property type="project" value="UniProtKB-SubCell"/>
</dbReference>
<dbReference type="GO" id="GO:0031463">
    <property type="term" value="C:Cul3-RING ubiquitin ligase complex"/>
    <property type="evidence" value="ECO:0007669"/>
    <property type="project" value="UniProtKB-ARBA"/>
</dbReference>
<keyword evidence="6" id="KW-0479">Metal-binding</keyword>
<evidence type="ECO:0000256" key="10">
    <source>
        <dbReference type="ARBA" id="ARBA00023242"/>
    </source>
</evidence>
<keyword evidence="9" id="KW-0862">Zinc</keyword>
<comment type="pathway">
    <text evidence="3">Protein modification; protein ubiquitination.</text>
</comment>
<dbReference type="CDD" id="cd16485">
    <property type="entry name" value="mRING-H2-C3H2C2D_RBX1"/>
    <property type="match status" value="1"/>
</dbReference>
<evidence type="ECO:0000256" key="3">
    <source>
        <dbReference type="ARBA" id="ARBA00004906"/>
    </source>
</evidence>
<organism evidence="13 14">
    <name type="scientific">Entamoeba histolytica</name>
    <dbReference type="NCBI Taxonomy" id="5759"/>
    <lineage>
        <taxon>Eukaryota</taxon>
        <taxon>Amoebozoa</taxon>
        <taxon>Evosea</taxon>
        <taxon>Archamoebae</taxon>
        <taxon>Mastigamoebida</taxon>
        <taxon>Entamoebidae</taxon>
        <taxon>Entamoeba</taxon>
    </lineage>
</organism>
<evidence type="ECO:0000256" key="7">
    <source>
        <dbReference type="ARBA" id="ARBA00022771"/>
    </source>
</evidence>
<dbReference type="SMR" id="A0A5K1V026"/>
<name>A0A5K1V026_ENTHI</name>
<dbReference type="InterPro" id="IPR051031">
    <property type="entry name" value="RING-box_E3_Ubiquitin_Ligase"/>
</dbReference>
<evidence type="ECO:0000259" key="12">
    <source>
        <dbReference type="PROSITE" id="PS50089"/>
    </source>
</evidence>
<evidence type="ECO:0000256" key="5">
    <source>
        <dbReference type="ARBA" id="ARBA00022490"/>
    </source>
</evidence>
<dbReference type="SUPFAM" id="SSF57850">
    <property type="entry name" value="RING/U-box"/>
    <property type="match status" value="1"/>
</dbReference>
<comment type="caution">
    <text evidence="13">The sequence shown here is derived from an EMBL/GenBank/DDBJ whole genome shotgun (WGS) entry which is preliminary data.</text>
</comment>
<dbReference type="VEuPathDB" id="AmoebaDB:EHI8A_000200"/>
<dbReference type="Gene3D" id="3.30.40.10">
    <property type="entry name" value="Zinc/RING finger domain, C3HC4 (zinc finger)"/>
    <property type="match status" value="1"/>
</dbReference>
<dbReference type="GO" id="GO:0008270">
    <property type="term" value="F:zinc ion binding"/>
    <property type="evidence" value="ECO:0007669"/>
    <property type="project" value="UniProtKB-KW"/>
</dbReference>
<dbReference type="OMA" id="NACPLDN"/>
<dbReference type="PROSITE" id="PS50089">
    <property type="entry name" value="ZF_RING_2"/>
    <property type="match status" value="1"/>
</dbReference>
<evidence type="ECO:0000256" key="2">
    <source>
        <dbReference type="ARBA" id="ARBA00004496"/>
    </source>
</evidence>
<feature type="domain" description="RING-type" evidence="12">
    <location>
        <begin position="29"/>
        <end position="83"/>
    </location>
</feature>
<comment type="subcellular location">
    <subcellularLocation>
        <location evidence="2">Cytoplasm</location>
    </subcellularLocation>
    <subcellularLocation>
        <location evidence="1">Nucleus</location>
    </subcellularLocation>
</comment>
<dbReference type="VEuPathDB" id="AmoebaDB:EHI5A_000430"/>
<evidence type="ECO:0000256" key="11">
    <source>
        <dbReference type="PROSITE-ProRule" id="PRU00175"/>
    </source>
</evidence>
<evidence type="ECO:0000256" key="8">
    <source>
        <dbReference type="ARBA" id="ARBA00022786"/>
    </source>
</evidence>
<dbReference type="InterPro" id="IPR024766">
    <property type="entry name" value="Znf_RING_H2"/>
</dbReference>
<dbReference type="AlphaFoldDB" id="A0A5K1V026"/>
<evidence type="ECO:0000313" key="14">
    <source>
        <dbReference type="Proteomes" id="UP000078387"/>
    </source>
</evidence>
<keyword evidence="10" id="KW-0539">Nucleus</keyword>
<keyword evidence="7 11" id="KW-0863">Zinc-finger</keyword>
<comment type="similarity">
    <text evidence="4">Belongs to the RING-box family.</text>
</comment>
<proteinExistence type="inferred from homology"/>
<evidence type="ECO:0000256" key="6">
    <source>
        <dbReference type="ARBA" id="ARBA00022723"/>
    </source>
</evidence>
<dbReference type="InterPro" id="IPR001841">
    <property type="entry name" value="Znf_RING"/>
</dbReference>
<accession>A0A5K1V026</accession>
<dbReference type="VEuPathDB" id="AmoebaDB:EHI7A_000430"/>
<evidence type="ECO:0000256" key="9">
    <source>
        <dbReference type="ARBA" id="ARBA00022833"/>
    </source>
</evidence>
<dbReference type="InterPro" id="IPR013083">
    <property type="entry name" value="Znf_RING/FYVE/PHD"/>
</dbReference>
<evidence type="ECO:0000256" key="1">
    <source>
        <dbReference type="ARBA" id="ARBA00004123"/>
    </source>
</evidence>
<protein>
    <submittedName>
        <fullName evidence="13">Ring finger protein putative</fullName>
    </submittedName>
</protein>
<dbReference type="Pfam" id="PF12678">
    <property type="entry name" value="zf-rbx1"/>
    <property type="match status" value="1"/>
</dbReference>
<keyword evidence="5" id="KW-0963">Cytoplasm</keyword>
<sequence length="94" mass="10791">MSAQQPPKFEIKKWNAVALWSWDLQVDTCAICRNSLMELCLECQGNTGSTTEECTVSWGTCNHAFHTHCISSWLRQRAVCPLDLKQWEYARIGK</sequence>
<keyword evidence="8" id="KW-0833">Ubl conjugation pathway</keyword>
<gene>
    <name evidence="13" type="ORF">CL6EHI_151630</name>
</gene>
<dbReference type="EMBL" id="BDEQ01000001">
    <property type="protein sequence ID" value="GAT91410.1"/>
    <property type="molecule type" value="Genomic_DNA"/>
</dbReference>
<evidence type="ECO:0000313" key="13">
    <source>
        <dbReference type="EMBL" id="GAT91410.1"/>
    </source>
</evidence>
<dbReference type="GO" id="GO:0005737">
    <property type="term" value="C:cytoplasm"/>
    <property type="evidence" value="ECO:0007669"/>
    <property type="project" value="UniProtKB-SubCell"/>
</dbReference>
<dbReference type="VEuPathDB" id="AmoebaDB:EHI_151630"/>